<protein>
    <recommendedName>
        <fullName evidence="4">Lipoprotein</fullName>
    </recommendedName>
</protein>
<keyword evidence="1" id="KW-0732">Signal</keyword>
<comment type="caution">
    <text evidence="2">The sequence shown here is derived from an EMBL/GenBank/DDBJ whole genome shotgun (WGS) entry which is preliminary data.</text>
</comment>
<accession>A0A833HNF3</accession>
<evidence type="ECO:0000313" key="3">
    <source>
        <dbReference type="Proteomes" id="UP000465601"/>
    </source>
</evidence>
<keyword evidence="3" id="KW-1185">Reference proteome</keyword>
<evidence type="ECO:0000256" key="1">
    <source>
        <dbReference type="SAM" id="SignalP"/>
    </source>
</evidence>
<dbReference type="Proteomes" id="UP000465601">
    <property type="component" value="Unassembled WGS sequence"/>
</dbReference>
<name>A0A833HNF3_9FIRM</name>
<evidence type="ECO:0008006" key="4">
    <source>
        <dbReference type="Google" id="ProtNLM"/>
    </source>
</evidence>
<proteinExistence type="predicted"/>
<dbReference type="AlphaFoldDB" id="A0A833HNF3"/>
<sequence>MRRNTAFYFIVLVTIVVLVACSNTSSTANSEYYASEDEAIENGLTEKDTILSVEKHQNSNLVFFEREENLGAAILTEKSGKYKFVRENPLFGFEGGGDYSTIVFVMKTEKGEEMEILTRRVFNMSVKKIVLEDEETKERVEIWNRISNDSKLFYYILGEKPLRVISIKE</sequence>
<organism evidence="2 3">
    <name type="scientific">Alkaliphilus serpentinus</name>
    <dbReference type="NCBI Taxonomy" id="1482731"/>
    <lineage>
        <taxon>Bacteria</taxon>
        <taxon>Bacillati</taxon>
        <taxon>Bacillota</taxon>
        <taxon>Clostridia</taxon>
        <taxon>Peptostreptococcales</taxon>
        <taxon>Natronincolaceae</taxon>
        <taxon>Alkaliphilus</taxon>
    </lineage>
</organism>
<feature type="chain" id="PRO_5038614060" description="Lipoprotein" evidence="1">
    <location>
        <begin position="29"/>
        <end position="169"/>
    </location>
</feature>
<evidence type="ECO:0000313" key="2">
    <source>
        <dbReference type="EMBL" id="KAB3529396.1"/>
    </source>
</evidence>
<gene>
    <name evidence="2" type="ORF">F8153_09180</name>
</gene>
<dbReference type="RefSeq" id="WP_151866061.1">
    <property type="nucleotide sequence ID" value="NZ_WBZB01000032.1"/>
</dbReference>
<dbReference type="OrthoDB" id="2453632at2"/>
<reference evidence="2 3" key="1">
    <citation type="submission" date="2019-10" db="EMBL/GenBank/DDBJ databases">
        <title>Alkaliphilus serpentinus sp. nov. and Alkaliphilus pronyensis sp. nov., two novel anaerobic alkaliphilic species isolated from the serpentinized-hosted hydrothermal field of the Prony Bay (New Caledonia).</title>
        <authorList>
            <person name="Postec A."/>
        </authorList>
    </citation>
    <scope>NUCLEOTIDE SEQUENCE [LARGE SCALE GENOMIC DNA]</scope>
    <source>
        <strain evidence="2 3">LacT</strain>
    </source>
</reference>
<feature type="signal peptide" evidence="1">
    <location>
        <begin position="1"/>
        <end position="28"/>
    </location>
</feature>
<dbReference type="EMBL" id="WBZB01000032">
    <property type="protein sequence ID" value="KAB3529396.1"/>
    <property type="molecule type" value="Genomic_DNA"/>
</dbReference>
<dbReference type="PROSITE" id="PS51257">
    <property type="entry name" value="PROKAR_LIPOPROTEIN"/>
    <property type="match status" value="1"/>
</dbReference>